<gene>
    <name evidence="4" type="ORF">E1B28_004324</name>
</gene>
<dbReference type="GO" id="GO:0005737">
    <property type="term" value="C:cytoplasm"/>
    <property type="evidence" value="ECO:0007669"/>
    <property type="project" value="TreeGrafter"/>
</dbReference>
<evidence type="ECO:0000313" key="4">
    <source>
        <dbReference type="EMBL" id="KAG7096922.1"/>
    </source>
</evidence>
<dbReference type="GeneID" id="66073400"/>
<accession>A0A9P7UYE8</accession>
<dbReference type="KEGG" id="more:E1B28_004324"/>
<dbReference type="OrthoDB" id="49605at2759"/>
<dbReference type="CDD" id="cd09212">
    <property type="entry name" value="PUB"/>
    <property type="match status" value="1"/>
</dbReference>
<dbReference type="InterPro" id="IPR036339">
    <property type="entry name" value="PUB-like_dom_sf"/>
</dbReference>
<dbReference type="PANTHER" id="PTHR23153">
    <property type="entry name" value="UBX-RELATED"/>
    <property type="match status" value="1"/>
</dbReference>
<reference evidence="4" key="1">
    <citation type="journal article" date="2021" name="Genome Biol. Evol.">
        <title>The assembled and annotated genome of the fairy-ring fungus Marasmius oreades.</title>
        <authorList>
            <person name="Hiltunen M."/>
            <person name="Ament-Velasquez S.L."/>
            <person name="Johannesson H."/>
        </authorList>
    </citation>
    <scope>NUCLEOTIDE SEQUENCE</scope>
    <source>
        <strain evidence="4">03SP1</strain>
    </source>
</reference>
<feature type="domain" description="PUB" evidence="3">
    <location>
        <begin position="59"/>
        <end position="133"/>
    </location>
</feature>
<organism evidence="4 5">
    <name type="scientific">Marasmius oreades</name>
    <name type="common">fairy-ring Marasmius</name>
    <dbReference type="NCBI Taxonomy" id="181124"/>
    <lineage>
        <taxon>Eukaryota</taxon>
        <taxon>Fungi</taxon>
        <taxon>Dikarya</taxon>
        <taxon>Basidiomycota</taxon>
        <taxon>Agaricomycotina</taxon>
        <taxon>Agaricomycetes</taxon>
        <taxon>Agaricomycetidae</taxon>
        <taxon>Agaricales</taxon>
        <taxon>Marasmiineae</taxon>
        <taxon>Marasmiaceae</taxon>
        <taxon>Marasmius</taxon>
    </lineage>
</organism>
<dbReference type="RefSeq" id="XP_043013392.1">
    <property type="nucleotide sequence ID" value="XM_043148790.1"/>
</dbReference>
<dbReference type="InterPro" id="IPR018997">
    <property type="entry name" value="PUB_domain"/>
</dbReference>
<sequence>MEQEHSTPINLAAAAERRQLEALQSQTRSLAAERAEHDKKQAIRRLVDPGIIRPNPTSQALESLRTIHRLCQNVLDDPENDKYHRIKTTNPKIAKDIVSPKGTVELLRELGFRPQVEDFQPYYRFNPARMTDLQIGFKIIGEALQIHTEKEERVASARQAEKEAKVQAAEKVRLAFMDDRRAKSELDERERELREARAAAAAQGAERDKLRQERRRQSAEESSEAVHSMPGSGHALGGSPPPYTDEDEDDN</sequence>
<keyword evidence="1" id="KW-0175">Coiled coil</keyword>
<evidence type="ECO:0000259" key="3">
    <source>
        <dbReference type="Pfam" id="PF09409"/>
    </source>
</evidence>
<dbReference type="Gene3D" id="1.20.58.2190">
    <property type="match status" value="1"/>
</dbReference>
<dbReference type="Proteomes" id="UP001049176">
    <property type="component" value="Chromosome 2"/>
</dbReference>
<name>A0A9P7UYE8_9AGAR</name>
<dbReference type="Pfam" id="PF09409">
    <property type="entry name" value="PUB"/>
    <property type="match status" value="1"/>
</dbReference>
<feature type="compositionally biased region" description="Basic and acidic residues" evidence="2">
    <location>
        <begin position="182"/>
        <end position="197"/>
    </location>
</feature>
<dbReference type="EMBL" id="CM032182">
    <property type="protein sequence ID" value="KAG7096922.1"/>
    <property type="molecule type" value="Genomic_DNA"/>
</dbReference>
<dbReference type="SUPFAM" id="SSF143503">
    <property type="entry name" value="PUG domain-like"/>
    <property type="match status" value="1"/>
</dbReference>
<protein>
    <recommendedName>
        <fullName evidence="3">PUB domain-containing protein</fullName>
    </recommendedName>
</protein>
<keyword evidence="5" id="KW-1185">Reference proteome</keyword>
<feature type="coiled-coil region" evidence="1">
    <location>
        <begin position="13"/>
        <end position="40"/>
    </location>
</feature>
<feature type="compositionally biased region" description="Basic and acidic residues" evidence="2">
    <location>
        <begin position="205"/>
        <end position="219"/>
    </location>
</feature>
<evidence type="ECO:0000256" key="1">
    <source>
        <dbReference type="SAM" id="Coils"/>
    </source>
</evidence>
<dbReference type="AlphaFoldDB" id="A0A9P7UYE8"/>
<comment type="caution">
    <text evidence="4">The sequence shown here is derived from an EMBL/GenBank/DDBJ whole genome shotgun (WGS) entry which is preliminary data.</text>
</comment>
<feature type="region of interest" description="Disordered" evidence="2">
    <location>
        <begin position="182"/>
        <end position="251"/>
    </location>
</feature>
<dbReference type="PANTHER" id="PTHR23153:SF38">
    <property type="entry name" value="UBX DOMAIN-CONTAINING PROTEIN 6"/>
    <property type="match status" value="1"/>
</dbReference>
<evidence type="ECO:0000313" key="5">
    <source>
        <dbReference type="Proteomes" id="UP001049176"/>
    </source>
</evidence>
<proteinExistence type="predicted"/>
<evidence type="ECO:0000256" key="2">
    <source>
        <dbReference type="SAM" id="MobiDB-lite"/>
    </source>
</evidence>